<accession>A0A645AJW0</accession>
<sequence length="119" mass="12025">MGGAGLGVLGLLDPVDDPGQGGVGPDAGGQHLQEAATGDGAGEDVIGLGLLHRDRFAGDRGLVDAPGAGHDLAVDGDLGAVLDQHDLAHRDLIGRDFDLMAVPQHDRRIGSNGHQLGQC</sequence>
<organism evidence="2">
    <name type="scientific">bioreactor metagenome</name>
    <dbReference type="NCBI Taxonomy" id="1076179"/>
    <lineage>
        <taxon>unclassified sequences</taxon>
        <taxon>metagenomes</taxon>
        <taxon>ecological metagenomes</taxon>
    </lineage>
</organism>
<comment type="caution">
    <text evidence="2">The sequence shown here is derived from an EMBL/GenBank/DDBJ whole genome shotgun (WGS) entry which is preliminary data.</text>
</comment>
<dbReference type="AlphaFoldDB" id="A0A645AJW0"/>
<evidence type="ECO:0000256" key="1">
    <source>
        <dbReference type="SAM" id="MobiDB-lite"/>
    </source>
</evidence>
<dbReference type="AntiFam" id="ANF00076">
    <property type="entry name" value="Shadow ORF (opposite copA)"/>
</dbReference>
<reference evidence="2" key="1">
    <citation type="submission" date="2019-08" db="EMBL/GenBank/DDBJ databases">
        <authorList>
            <person name="Kucharzyk K."/>
            <person name="Murdoch R.W."/>
            <person name="Higgins S."/>
            <person name="Loffler F."/>
        </authorList>
    </citation>
    <scope>NUCLEOTIDE SEQUENCE</scope>
</reference>
<feature type="region of interest" description="Disordered" evidence="1">
    <location>
        <begin position="15"/>
        <end position="40"/>
    </location>
</feature>
<evidence type="ECO:0000313" key="2">
    <source>
        <dbReference type="EMBL" id="MPM53317.1"/>
    </source>
</evidence>
<gene>
    <name evidence="2" type="ORF">SDC9_100084</name>
</gene>
<protein>
    <submittedName>
        <fullName evidence="2">Uncharacterized protein</fullName>
    </submittedName>
</protein>
<dbReference type="EMBL" id="VSSQ01014280">
    <property type="protein sequence ID" value="MPM53317.1"/>
    <property type="molecule type" value="Genomic_DNA"/>
</dbReference>
<proteinExistence type="predicted"/>
<name>A0A645AJW0_9ZZZZ</name>